<sequence>MDSSEGYDSYKIYIGMMGVLCILATGWLIYNYLSYSSYVSSFDTGIRDYKKIVALEPQMPPPAESDDEEDPNAPVVPDVPVIQKTFTFFKRTVPGITPERVEGPELEKENEDDIAFIDRSYNIGFRSISREKLSRYIFYIKERALALKVNLVVKSLEMDKVESARPYEDQWKVELVFVHRVPDDDEDE</sequence>
<keyword evidence="3" id="KW-1185">Reference proteome</keyword>
<name>A0A5S9IHA4_UABAM</name>
<dbReference type="RefSeq" id="WP_151966065.1">
    <property type="nucleotide sequence ID" value="NZ_AP019860.1"/>
</dbReference>
<reference evidence="2 3" key="1">
    <citation type="submission" date="2019-08" db="EMBL/GenBank/DDBJ databases">
        <title>Complete genome sequence of Candidatus Uab amorphum.</title>
        <authorList>
            <person name="Shiratori T."/>
            <person name="Suzuki S."/>
            <person name="Kakizawa Y."/>
            <person name="Ishida K."/>
        </authorList>
    </citation>
    <scope>NUCLEOTIDE SEQUENCE [LARGE SCALE GENOMIC DNA]</scope>
    <source>
        <strain evidence="2 3">SRT547</strain>
    </source>
</reference>
<evidence type="ECO:0000313" key="2">
    <source>
        <dbReference type="EMBL" id="BBM81799.1"/>
    </source>
</evidence>
<proteinExistence type="predicted"/>
<keyword evidence="1" id="KW-0812">Transmembrane</keyword>
<evidence type="ECO:0000313" key="3">
    <source>
        <dbReference type="Proteomes" id="UP000326354"/>
    </source>
</evidence>
<organism evidence="2 3">
    <name type="scientific">Uabimicrobium amorphum</name>
    <dbReference type="NCBI Taxonomy" id="2596890"/>
    <lineage>
        <taxon>Bacteria</taxon>
        <taxon>Pseudomonadati</taxon>
        <taxon>Planctomycetota</taxon>
        <taxon>Candidatus Uabimicrobiia</taxon>
        <taxon>Candidatus Uabimicrobiales</taxon>
        <taxon>Candidatus Uabimicrobiaceae</taxon>
        <taxon>Candidatus Uabimicrobium</taxon>
    </lineage>
</organism>
<gene>
    <name evidence="2" type="ORF">UABAM_00138</name>
</gene>
<protein>
    <submittedName>
        <fullName evidence="2">Uncharacterized protein</fullName>
    </submittedName>
</protein>
<accession>A0A5S9IHA4</accession>
<dbReference type="EMBL" id="AP019860">
    <property type="protein sequence ID" value="BBM81799.1"/>
    <property type="molecule type" value="Genomic_DNA"/>
</dbReference>
<dbReference type="Proteomes" id="UP000326354">
    <property type="component" value="Chromosome"/>
</dbReference>
<dbReference type="KEGG" id="uam:UABAM_00138"/>
<feature type="transmembrane region" description="Helical" evidence="1">
    <location>
        <begin position="12"/>
        <end position="33"/>
    </location>
</feature>
<keyword evidence="1" id="KW-1133">Transmembrane helix</keyword>
<evidence type="ECO:0000256" key="1">
    <source>
        <dbReference type="SAM" id="Phobius"/>
    </source>
</evidence>
<keyword evidence="1" id="KW-0472">Membrane</keyword>
<dbReference type="AlphaFoldDB" id="A0A5S9IHA4"/>